<keyword evidence="4" id="KW-1185">Reference proteome</keyword>
<protein>
    <recommendedName>
        <fullName evidence="2">Aminotransferase class I/classII large domain-containing protein</fullName>
    </recommendedName>
</protein>
<feature type="domain" description="Aminotransferase class I/classII large" evidence="2">
    <location>
        <begin position="76"/>
        <end position="168"/>
    </location>
</feature>
<feature type="domain" description="Aminotransferase class I/classII large" evidence="2">
    <location>
        <begin position="183"/>
        <end position="293"/>
    </location>
</feature>
<gene>
    <name evidence="3" type="ORF">P7K49_007377</name>
</gene>
<dbReference type="SUPFAM" id="SSF53383">
    <property type="entry name" value="PLP-dependent transferases"/>
    <property type="match status" value="1"/>
</dbReference>
<evidence type="ECO:0000259" key="2">
    <source>
        <dbReference type="Pfam" id="PF00155"/>
    </source>
</evidence>
<dbReference type="Gene3D" id="3.90.1150.10">
    <property type="entry name" value="Aspartate Aminotransferase, domain 1"/>
    <property type="match status" value="2"/>
</dbReference>
<dbReference type="InterPro" id="IPR015424">
    <property type="entry name" value="PyrdxlP-dep_Trfase"/>
</dbReference>
<dbReference type="InterPro" id="IPR004839">
    <property type="entry name" value="Aminotransferase_I/II_large"/>
</dbReference>
<accession>A0ABQ9VUP0</accession>
<dbReference type="PANTHER" id="PTHR43795">
    <property type="entry name" value="BIFUNCTIONAL ASPARTATE AMINOTRANSFERASE AND GLUTAMATE/ASPARTATE-PREPHENATE AMINOTRANSFERASE-RELATED"/>
    <property type="match status" value="1"/>
</dbReference>
<name>A0ABQ9VUP0_SAGOE</name>
<reference evidence="3 4" key="1">
    <citation type="submission" date="2023-05" db="EMBL/GenBank/DDBJ databases">
        <title>B98-5 Cell Line De Novo Hybrid Assembly: An Optical Mapping Approach.</title>
        <authorList>
            <person name="Kananen K."/>
            <person name="Auerbach J.A."/>
            <person name="Kautto E."/>
            <person name="Blachly J.S."/>
        </authorList>
    </citation>
    <scope>NUCLEOTIDE SEQUENCE [LARGE SCALE GENOMIC DNA]</scope>
    <source>
        <strain evidence="3">B95-8</strain>
        <tissue evidence="3">Cell line</tissue>
    </source>
</reference>
<evidence type="ECO:0000256" key="1">
    <source>
        <dbReference type="ARBA" id="ARBA00022898"/>
    </source>
</evidence>
<dbReference type="EMBL" id="JASSZA010000004">
    <property type="protein sequence ID" value="KAK2113111.1"/>
    <property type="molecule type" value="Genomic_DNA"/>
</dbReference>
<dbReference type="InterPro" id="IPR050478">
    <property type="entry name" value="Ethylene_sulfur-biosynth"/>
</dbReference>
<sequence>MSDYEAVFVSRDLSNWGINISVFYQSSFQDYSAYQKDSYHKNKNILGFINLGTSENKLCIDLMTERLQESNMNCYGEAFLVPAPFYSGSDFSSCLYMKVELIPVHLESEITVTNTHPFQLTVNKLEKALLEARLEQKKVQGLVLINLQNPVGDINSPNLLMEYLEFARSVLSMKTLPDHNRTHVIWDASKDFGISGFLFGALYTHNKEVASAVITFGYLHSMSGIAQHKLCQLLQNTEWVDKVYLPTNCYQLWEAHKYITAKLKALGIPLHNCSSGLYVWINLKKYLDPCTSEEEQLLSQAPVILWQSLHA</sequence>
<proteinExistence type="predicted"/>
<dbReference type="Pfam" id="PF00155">
    <property type="entry name" value="Aminotran_1_2"/>
    <property type="match status" value="2"/>
</dbReference>
<comment type="caution">
    <text evidence="3">The sequence shown here is derived from an EMBL/GenBank/DDBJ whole genome shotgun (WGS) entry which is preliminary data.</text>
</comment>
<evidence type="ECO:0000313" key="3">
    <source>
        <dbReference type="EMBL" id="KAK2113111.1"/>
    </source>
</evidence>
<keyword evidence="1" id="KW-0663">Pyridoxal phosphate</keyword>
<dbReference type="PANTHER" id="PTHR43795:SF1">
    <property type="entry name" value="INACTIVE 1-AMINOCYCLOPROPANE-1-CARBOXYLATE SYNTHASE-LIKE PROTEIN 2-RELATED"/>
    <property type="match status" value="1"/>
</dbReference>
<dbReference type="Proteomes" id="UP001266305">
    <property type="component" value="Unassembled WGS sequence"/>
</dbReference>
<evidence type="ECO:0000313" key="4">
    <source>
        <dbReference type="Proteomes" id="UP001266305"/>
    </source>
</evidence>
<organism evidence="3 4">
    <name type="scientific">Saguinus oedipus</name>
    <name type="common">Cotton-top tamarin</name>
    <name type="synonym">Oedipomidas oedipus</name>
    <dbReference type="NCBI Taxonomy" id="9490"/>
    <lineage>
        <taxon>Eukaryota</taxon>
        <taxon>Metazoa</taxon>
        <taxon>Chordata</taxon>
        <taxon>Craniata</taxon>
        <taxon>Vertebrata</taxon>
        <taxon>Euteleostomi</taxon>
        <taxon>Mammalia</taxon>
        <taxon>Eutheria</taxon>
        <taxon>Euarchontoglires</taxon>
        <taxon>Primates</taxon>
        <taxon>Haplorrhini</taxon>
        <taxon>Platyrrhini</taxon>
        <taxon>Cebidae</taxon>
        <taxon>Callitrichinae</taxon>
        <taxon>Saguinus</taxon>
    </lineage>
</organism>
<dbReference type="InterPro" id="IPR015422">
    <property type="entry name" value="PyrdxlP-dep_Trfase_small"/>
</dbReference>